<evidence type="ECO:0000256" key="13">
    <source>
        <dbReference type="PIRSR" id="PIRSR000724-1"/>
    </source>
</evidence>
<evidence type="ECO:0000313" key="17">
    <source>
        <dbReference type="Proteomes" id="UP000005283"/>
    </source>
</evidence>
<evidence type="ECO:0000256" key="2">
    <source>
        <dbReference type="ARBA" id="ARBA00004838"/>
    </source>
</evidence>
<dbReference type="Proteomes" id="UP000005283">
    <property type="component" value="Unassembled WGS sequence"/>
</dbReference>
<evidence type="ECO:0000256" key="14">
    <source>
        <dbReference type="PIRSR" id="PIRSR000724-2"/>
    </source>
</evidence>
<comment type="subcellular location">
    <subcellularLocation>
        <location evidence="12">Cytoplasm</location>
    </subcellularLocation>
</comment>
<dbReference type="PIRSF" id="PIRSF000724">
    <property type="entry name" value="Pgk"/>
    <property type="match status" value="1"/>
</dbReference>
<comment type="similarity">
    <text evidence="3 12 15">Belongs to the phosphoglycerate kinase family.</text>
</comment>
<dbReference type="EMBL" id="ADEG01000088">
    <property type="protein sequence ID" value="EFA91412.1"/>
    <property type="molecule type" value="Genomic_DNA"/>
</dbReference>
<keyword evidence="9 12" id="KW-0418">Kinase</keyword>
<evidence type="ECO:0000256" key="4">
    <source>
        <dbReference type="ARBA" id="ARBA00011245"/>
    </source>
</evidence>
<evidence type="ECO:0000313" key="16">
    <source>
        <dbReference type="EMBL" id="EFA91412.1"/>
    </source>
</evidence>
<evidence type="ECO:0000256" key="5">
    <source>
        <dbReference type="ARBA" id="ARBA00013061"/>
    </source>
</evidence>
<accession>D1W7S1</accession>
<dbReference type="AlphaFoldDB" id="D1W7S1"/>
<keyword evidence="8 12" id="KW-0547">Nucleotide-binding</keyword>
<dbReference type="GO" id="GO:0006094">
    <property type="term" value="P:gluconeogenesis"/>
    <property type="evidence" value="ECO:0007669"/>
    <property type="project" value="TreeGrafter"/>
</dbReference>
<evidence type="ECO:0000256" key="8">
    <source>
        <dbReference type="ARBA" id="ARBA00022741"/>
    </source>
</evidence>
<dbReference type="GO" id="GO:0005829">
    <property type="term" value="C:cytosol"/>
    <property type="evidence" value="ECO:0007669"/>
    <property type="project" value="UniProtKB-ARBA"/>
</dbReference>
<dbReference type="PANTHER" id="PTHR11406:SF23">
    <property type="entry name" value="PHOSPHOGLYCERATE KINASE 1, CHLOROPLASTIC-RELATED"/>
    <property type="match status" value="1"/>
</dbReference>
<keyword evidence="12" id="KW-0963">Cytoplasm</keyword>
<dbReference type="GO" id="GO:0006096">
    <property type="term" value="P:glycolytic process"/>
    <property type="evidence" value="ECO:0007669"/>
    <property type="project" value="UniProtKB-UniRule"/>
</dbReference>
<evidence type="ECO:0000256" key="1">
    <source>
        <dbReference type="ARBA" id="ARBA00000642"/>
    </source>
</evidence>
<comment type="caution">
    <text evidence="16">The sequence shown here is derived from an EMBL/GenBank/DDBJ whole genome shotgun (WGS) entry which is preliminary data.</text>
</comment>
<dbReference type="InterPro" id="IPR036043">
    <property type="entry name" value="Phosphoglycerate_kinase_sf"/>
</dbReference>
<evidence type="ECO:0000256" key="9">
    <source>
        <dbReference type="ARBA" id="ARBA00022777"/>
    </source>
</evidence>
<feature type="binding site" evidence="12 13">
    <location>
        <begin position="18"/>
        <end position="20"/>
    </location>
    <ligand>
        <name>substrate</name>
    </ligand>
</feature>
<feature type="binding site" evidence="12">
    <location>
        <position position="114"/>
    </location>
    <ligand>
        <name>substrate</name>
    </ligand>
</feature>
<dbReference type="GO" id="GO:0043531">
    <property type="term" value="F:ADP binding"/>
    <property type="evidence" value="ECO:0007669"/>
    <property type="project" value="TreeGrafter"/>
</dbReference>
<feature type="binding site" evidence="13">
    <location>
        <position position="114"/>
    </location>
    <ligand>
        <name>(2R)-3-phosphoglycerate</name>
        <dbReference type="ChEBI" id="CHEBI:58272"/>
    </ligand>
</feature>
<dbReference type="PRINTS" id="PR00477">
    <property type="entry name" value="PHGLYCKINASE"/>
</dbReference>
<evidence type="ECO:0000256" key="6">
    <source>
        <dbReference type="ARBA" id="ARBA00016471"/>
    </source>
</evidence>
<sequence>MKIDQFNFAGKKAIVRVDFNVPLDENGKVTDDTRIRGALPTLKKILADGGAVIMMSHMGKPKGKVKAELSLKQIVKNVSDALGVDVKFAKDCAHAEKEAADLKMGEALLLENLRFYAEEEGKPVGVEKGTPEYDEAKKAMKTSQADFAKKLASYADVYVNDAFGTAHRKHASTAVIADYFDADNKMLGYLMEKEVTAIDNVLKNAQHPFTAIIGGSKVSSKLGVIKNLLDKVDNLIIGGGMGYTFIKAQGGKIGKSLHEDDLMPEALNVMKAAKEKGVNLSLSVATVCGKEFSNDTERKVFPINEIPDEWEGMDASKESLENWKKIILDSKTILWNGPVGVFELENFAHGTGEIAKYVAQATQENGAFSLVGGGDSVAAVNKFGLADKVSYVSTGGGAMLEAIEGKTLPGVAAIKG</sequence>
<evidence type="ECO:0000256" key="10">
    <source>
        <dbReference type="ARBA" id="ARBA00022840"/>
    </source>
</evidence>
<keyword evidence="11 12" id="KW-0324">Glycolysis</keyword>
<evidence type="ECO:0000256" key="11">
    <source>
        <dbReference type="ARBA" id="ARBA00023152"/>
    </source>
</evidence>
<dbReference type="PANTHER" id="PTHR11406">
    <property type="entry name" value="PHOSPHOGLYCERATE KINASE"/>
    <property type="match status" value="1"/>
</dbReference>
<keyword evidence="17" id="KW-1185">Reference proteome</keyword>
<proteinExistence type="inferred from homology"/>
<feature type="binding site" evidence="12 14">
    <location>
        <begin position="373"/>
        <end position="376"/>
    </location>
    <ligand>
        <name>ATP</name>
        <dbReference type="ChEBI" id="CHEBI:30616"/>
    </ligand>
</feature>
<feature type="binding site" evidence="12 14">
    <location>
        <position position="221"/>
    </location>
    <ligand>
        <name>ATP</name>
        <dbReference type="ChEBI" id="CHEBI:30616"/>
    </ligand>
</feature>
<comment type="catalytic activity">
    <reaction evidence="1 12 15">
        <text>(2R)-3-phosphoglycerate + ATP = (2R)-3-phospho-glyceroyl phosphate + ADP</text>
        <dbReference type="Rhea" id="RHEA:14801"/>
        <dbReference type="ChEBI" id="CHEBI:30616"/>
        <dbReference type="ChEBI" id="CHEBI:57604"/>
        <dbReference type="ChEBI" id="CHEBI:58272"/>
        <dbReference type="ChEBI" id="CHEBI:456216"/>
        <dbReference type="EC" id="2.7.2.3"/>
    </reaction>
</comment>
<gene>
    <name evidence="12 16" type="primary">pgk</name>
    <name evidence="16" type="ORF">HMPREF0650_1707</name>
</gene>
<dbReference type="EC" id="2.7.2.3" evidence="5 12"/>
<feature type="binding site" evidence="12 14">
    <location>
        <position position="343"/>
    </location>
    <ligand>
        <name>ATP</name>
        <dbReference type="ChEBI" id="CHEBI:30616"/>
    </ligand>
</feature>
<dbReference type="GO" id="GO:0005524">
    <property type="term" value="F:ATP binding"/>
    <property type="evidence" value="ECO:0007669"/>
    <property type="project" value="UniProtKB-KW"/>
</dbReference>
<comment type="pathway">
    <text evidence="2 12">Carbohydrate degradation; glycolysis; pyruvate from D-glyceraldehyde 3-phosphate: step 2/5.</text>
</comment>
<evidence type="ECO:0000256" key="15">
    <source>
        <dbReference type="RuleBase" id="RU000532"/>
    </source>
</evidence>
<dbReference type="SUPFAM" id="SSF53748">
    <property type="entry name" value="Phosphoglycerate kinase"/>
    <property type="match status" value="1"/>
</dbReference>
<dbReference type="HAMAP" id="MF_00145">
    <property type="entry name" value="Phosphoglyc_kinase"/>
    <property type="match status" value="1"/>
</dbReference>
<feature type="binding site" evidence="12 13">
    <location>
        <begin position="57"/>
        <end position="60"/>
    </location>
    <ligand>
        <name>substrate</name>
    </ligand>
</feature>
<name>D1W7S1_9BACT</name>
<dbReference type="Pfam" id="PF00162">
    <property type="entry name" value="PGK"/>
    <property type="match status" value="1"/>
</dbReference>
<keyword evidence="7 12" id="KW-0808">Transferase</keyword>
<feature type="binding site" evidence="12">
    <location>
        <position position="312"/>
    </location>
    <ligand>
        <name>ATP</name>
        <dbReference type="ChEBI" id="CHEBI:30616"/>
    </ligand>
</feature>
<evidence type="ECO:0000256" key="7">
    <source>
        <dbReference type="ARBA" id="ARBA00022679"/>
    </source>
</evidence>
<dbReference type="InterPro" id="IPR001576">
    <property type="entry name" value="Phosphoglycerate_kinase"/>
</dbReference>
<dbReference type="Gene3D" id="3.40.50.1260">
    <property type="entry name" value="Phosphoglycerate kinase, N-terminal domain"/>
    <property type="match status" value="2"/>
</dbReference>
<comment type="subunit">
    <text evidence="4 12">Monomer.</text>
</comment>
<organism evidence="16 17">
    <name type="scientific">Hoylesella buccalis ATCC 35310</name>
    <dbReference type="NCBI Taxonomy" id="679190"/>
    <lineage>
        <taxon>Bacteria</taxon>
        <taxon>Pseudomonadati</taxon>
        <taxon>Bacteroidota</taxon>
        <taxon>Bacteroidia</taxon>
        <taxon>Bacteroidales</taxon>
        <taxon>Prevotellaceae</taxon>
        <taxon>Hoylesella</taxon>
    </lineage>
</organism>
<feature type="binding site" evidence="13">
    <location>
        <position position="34"/>
    </location>
    <ligand>
        <name>(2R)-3-phosphoglycerate</name>
        <dbReference type="ChEBI" id="CHEBI:58272"/>
    </ligand>
</feature>
<keyword evidence="10 12" id="KW-0067">ATP-binding</keyword>
<reference evidence="16 17" key="1">
    <citation type="submission" date="2009-12" db="EMBL/GenBank/DDBJ databases">
        <title>Genome Sequence of Prevotella buccalis ATCC 35310.</title>
        <authorList>
            <person name="Durkin A.S."/>
            <person name="Madupu R."/>
            <person name="Torralba M."/>
            <person name="Methe B."/>
            <person name="Sutton G."/>
            <person name="Strausberg R.L."/>
            <person name="Nelson K.E."/>
        </authorList>
    </citation>
    <scope>NUCLEOTIDE SEQUENCE [LARGE SCALE GENOMIC DNA]</scope>
    <source>
        <strain evidence="16 17">ATCC 35310</strain>
    </source>
</reference>
<dbReference type="InterPro" id="IPR015824">
    <property type="entry name" value="Phosphoglycerate_kinase_N"/>
</dbReference>
<feature type="binding site" evidence="12">
    <location>
        <position position="168"/>
    </location>
    <ligand>
        <name>substrate</name>
    </ligand>
</feature>
<feature type="binding site" evidence="13">
    <location>
        <position position="168"/>
    </location>
    <ligand>
        <name>(2R)-3-phosphoglycerate</name>
        <dbReference type="ChEBI" id="CHEBI:58272"/>
    </ligand>
</feature>
<dbReference type="UniPathway" id="UPA00109">
    <property type="reaction ID" value="UER00185"/>
</dbReference>
<dbReference type="RefSeq" id="WP_004350367.1">
    <property type="nucleotide sequence ID" value="NZ_ADEG01000088.1"/>
</dbReference>
<feature type="binding site" evidence="12">
    <location>
        <position position="34"/>
    </location>
    <ligand>
        <name>substrate</name>
    </ligand>
</feature>
<dbReference type="STRING" id="679190.HMPREF0650_1707"/>
<evidence type="ECO:0000256" key="12">
    <source>
        <dbReference type="HAMAP-Rule" id="MF_00145"/>
    </source>
</evidence>
<dbReference type="FunFam" id="3.40.50.1260:FF:000003">
    <property type="entry name" value="Phosphoglycerate kinase"/>
    <property type="match status" value="1"/>
</dbReference>
<dbReference type="FunFam" id="3.40.50.1260:FF:000006">
    <property type="entry name" value="Phosphoglycerate kinase"/>
    <property type="match status" value="1"/>
</dbReference>
<dbReference type="eggNOG" id="COG0126">
    <property type="taxonomic scope" value="Bacteria"/>
</dbReference>
<protein>
    <recommendedName>
        <fullName evidence="6 12">Phosphoglycerate kinase</fullName>
        <ecNumber evidence="5 12">2.7.2.3</ecNumber>
    </recommendedName>
</protein>
<dbReference type="GO" id="GO:0004618">
    <property type="term" value="F:phosphoglycerate kinase activity"/>
    <property type="evidence" value="ECO:0007669"/>
    <property type="project" value="UniProtKB-UniRule"/>
</dbReference>
<evidence type="ECO:0000256" key="3">
    <source>
        <dbReference type="ARBA" id="ARBA00008982"/>
    </source>
</evidence>